<evidence type="ECO:0000256" key="1">
    <source>
        <dbReference type="ARBA" id="ARBA00022679"/>
    </source>
</evidence>
<reference evidence="2 3" key="1">
    <citation type="submission" date="2020-02" db="EMBL/GenBank/DDBJ databases">
        <authorList>
            <person name="Babadi Z.K."/>
            <person name="Risdian C."/>
            <person name="Ebrahimipour G.H."/>
            <person name="Wink J."/>
        </authorList>
    </citation>
    <scope>NUCLEOTIDE SEQUENCE [LARGE SCALE GENOMIC DNA]</scope>
    <source>
        <strain evidence="2 3">ZKHCc1 1396</strain>
    </source>
</reference>
<evidence type="ECO:0000313" key="3">
    <source>
        <dbReference type="Proteomes" id="UP001516472"/>
    </source>
</evidence>
<dbReference type="InterPro" id="IPR037171">
    <property type="entry name" value="NagB/RpiA_transferase-like"/>
</dbReference>
<accession>A0ABR9PNR8</accession>
<dbReference type="PANTHER" id="PTHR13707">
    <property type="entry name" value="KETOACID-COENZYME A TRANSFERASE"/>
    <property type="match status" value="1"/>
</dbReference>
<dbReference type="SUPFAM" id="SSF100950">
    <property type="entry name" value="NagB/RpiA/CoA transferase-like"/>
    <property type="match status" value="1"/>
</dbReference>
<protein>
    <submittedName>
        <fullName evidence="2">CoA transferase subunit A</fullName>
    </submittedName>
</protein>
<evidence type="ECO:0000313" key="2">
    <source>
        <dbReference type="EMBL" id="MBE4749568.1"/>
    </source>
</evidence>
<dbReference type="Proteomes" id="UP001516472">
    <property type="component" value="Unassembled WGS sequence"/>
</dbReference>
<dbReference type="InterPro" id="IPR004165">
    <property type="entry name" value="CoA_trans_fam_I"/>
</dbReference>
<dbReference type="GO" id="GO:0016740">
    <property type="term" value="F:transferase activity"/>
    <property type="evidence" value="ECO:0007669"/>
    <property type="project" value="UniProtKB-KW"/>
</dbReference>
<dbReference type="EMBL" id="JAAIYO010000003">
    <property type="protein sequence ID" value="MBE4749568.1"/>
    <property type="molecule type" value="Genomic_DNA"/>
</dbReference>
<sequence length="233" mass="25536">MNKVYASADEAVADIPDDITLMSGGFGLCGNPENLITALHKKNVKGLTIISNNCGTTELGLGILLQNKQVKKMVASYVGENKEFERQFLSGELEVELNPQGTLAERIRAGGCGIGGFFTPTGAGTQVAEGKESRMIDGRLHVLETPLKADYAIVHAWKADTWGNLVFHKTARNFSPMMCMAARVTIVEAEHIVQPGELDPDLVHIPSIFVHRIVQAQNLQKWIERRTVRKKAS</sequence>
<proteinExistence type="predicted"/>
<keyword evidence="1 2" id="KW-0808">Transferase</keyword>
<dbReference type="RefSeq" id="WP_193348931.1">
    <property type="nucleotide sequence ID" value="NZ_CBCSIP010000436.1"/>
</dbReference>
<dbReference type="Pfam" id="PF01144">
    <property type="entry name" value="CoA_trans"/>
    <property type="match status" value="1"/>
</dbReference>
<dbReference type="InterPro" id="IPR012792">
    <property type="entry name" value="3-oxoacid_CoA-transf_A"/>
</dbReference>
<keyword evidence="3" id="KW-1185">Reference proteome</keyword>
<dbReference type="PANTHER" id="PTHR13707:SF60">
    <property type="entry name" value="ACETATE COA-TRANSFERASE SUBUNIT ALPHA"/>
    <property type="match status" value="1"/>
</dbReference>
<dbReference type="SMART" id="SM00882">
    <property type="entry name" value="CoA_trans"/>
    <property type="match status" value="1"/>
</dbReference>
<dbReference type="Gene3D" id="3.40.1080.10">
    <property type="entry name" value="Glutaconate Coenzyme A-transferase"/>
    <property type="match status" value="1"/>
</dbReference>
<comment type="caution">
    <text evidence="2">The sequence shown here is derived from an EMBL/GenBank/DDBJ whole genome shotgun (WGS) entry which is preliminary data.</text>
</comment>
<name>A0ABR9PNR8_9BACT</name>
<organism evidence="2 3">
    <name type="scientific">Corallococcus soli</name>
    <dbReference type="NCBI Taxonomy" id="2710757"/>
    <lineage>
        <taxon>Bacteria</taxon>
        <taxon>Pseudomonadati</taxon>
        <taxon>Myxococcota</taxon>
        <taxon>Myxococcia</taxon>
        <taxon>Myxococcales</taxon>
        <taxon>Cystobacterineae</taxon>
        <taxon>Myxococcaceae</taxon>
        <taxon>Corallococcus</taxon>
    </lineage>
</organism>
<dbReference type="NCBIfam" id="TIGR02429">
    <property type="entry name" value="pcaI_scoA_fam"/>
    <property type="match status" value="1"/>
</dbReference>
<gene>
    <name evidence="2" type="ORF">G4177_15500</name>
</gene>